<dbReference type="Gene3D" id="3.40.50.620">
    <property type="entry name" value="HUPs"/>
    <property type="match status" value="1"/>
</dbReference>
<evidence type="ECO:0000256" key="1">
    <source>
        <dbReference type="ARBA" id="ARBA00042002"/>
    </source>
</evidence>
<name>A0ABS6K5S9_9FIRM</name>
<dbReference type="InterPro" id="IPR033948">
    <property type="entry name" value="ETF_beta_N"/>
</dbReference>
<dbReference type="SMART" id="SM00893">
    <property type="entry name" value="ETF"/>
    <property type="match status" value="1"/>
</dbReference>
<dbReference type="RefSeq" id="WP_238726568.1">
    <property type="nucleotide sequence ID" value="NZ_JAHQCX010000004.1"/>
</dbReference>
<feature type="domain" description="Electron transfer flavoprotein alpha/beta-subunit N-terminal" evidence="2">
    <location>
        <begin position="22"/>
        <end position="225"/>
    </location>
</feature>
<dbReference type="PANTHER" id="PTHR21294:SF17">
    <property type="entry name" value="PROTEIN FIXA"/>
    <property type="match status" value="1"/>
</dbReference>
<dbReference type="PANTHER" id="PTHR21294">
    <property type="entry name" value="ELECTRON TRANSFER FLAVOPROTEIN BETA-SUBUNIT"/>
    <property type="match status" value="1"/>
</dbReference>
<evidence type="ECO:0000313" key="4">
    <source>
        <dbReference type="Proteomes" id="UP001314681"/>
    </source>
</evidence>
<dbReference type="EMBL" id="JAHQCX010000004">
    <property type="protein sequence ID" value="MBU9725881.1"/>
    <property type="molecule type" value="Genomic_DNA"/>
</dbReference>
<evidence type="ECO:0000313" key="3">
    <source>
        <dbReference type="EMBL" id="MBU9725881.1"/>
    </source>
</evidence>
<dbReference type="InterPro" id="IPR012255">
    <property type="entry name" value="ETF_b"/>
</dbReference>
<protein>
    <recommendedName>
        <fullName evidence="1">Electron transfer flavoprotein small subunit</fullName>
    </recommendedName>
</protein>
<dbReference type="PIRSF" id="PIRSF000090">
    <property type="entry name" value="Beta-ETF"/>
    <property type="match status" value="1"/>
</dbReference>
<evidence type="ECO:0000259" key="2">
    <source>
        <dbReference type="SMART" id="SM00893"/>
    </source>
</evidence>
<dbReference type="InterPro" id="IPR014729">
    <property type="entry name" value="Rossmann-like_a/b/a_fold"/>
</dbReference>
<dbReference type="Pfam" id="PF01012">
    <property type="entry name" value="ETF"/>
    <property type="match status" value="1"/>
</dbReference>
<dbReference type="Proteomes" id="UP001314681">
    <property type="component" value="Unassembled WGS sequence"/>
</dbReference>
<dbReference type="InterPro" id="IPR014730">
    <property type="entry name" value="ETF_a/b_N"/>
</dbReference>
<comment type="caution">
    <text evidence="3">The sequence shown here is derived from an EMBL/GenBank/DDBJ whole genome shotgun (WGS) entry which is preliminary data.</text>
</comment>
<sequence length="274" mass="29877">MKILVCIKQVPGTSNVEVDEKTGVLKRDGVESKMNPFDLYAIEQALCLREAYGGKVDVITMGPPQAKSVLLEAVYMGADNGGLISDRKFAGADVVATSYTLSQGIRKMGEYDLILCGKQTTDGDTAQVGPETAEFLGMDHMANVQRILAVKGCEIGGGNTVTGEKTITVEANMDRYLQQVKMVLPCLLTIDKDANTPRLPSYRRKMAADENCIQTFSIQDFADQDENNYGLAGSPTQVERIFPPQKNTSKEIFEGDADLLTTTFVRILGGKKFI</sequence>
<keyword evidence="4" id="KW-1185">Reference proteome</keyword>
<dbReference type="CDD" id="cd01714">
    <property type="entry name" value="ETF_beta"/>
    <property type="match status" value="1"/>
</dbReference>
<dbReference type="SUPFAM" id="SSF52402">
    <property type="entry name" value="Adenine nucleotide alpha hydrolases-like"/>
    <property type="match status" value="1"/>
</dbReference>
<proteinExistence type="predicted"/>
<gene>
    <name evidence="3" type="ORF">KTH90_07620</name>
</gene>
<accession>A0ABS6K5S9</accession>
<organism evidence="3 4">
    <name type="scientific">Diplocloster modestus</name>
    <dbReference type="NCBI Taxonomy" id="2850322"/>
    <lineage>
        <taxon>Bacteria</taxon>
        <taxon>Bacillati</taxon>
        <taxon>Bacillota</taxon>
        <taxon>Clostridia</taxon>
        <taxon>Lachnospirales</taxon>
        <taxon>Lachnospiraceae</taxon>
        <taxon>Diplocloster</taxon>
    </lineage>
</organism>
<reference evidence="3 4" key="1">
    <citation type="submission" date="2021-06" db="EMBL/GenBank/DDBJ databases">
        <title>Description of novel taxa of the family Lachnospiraceae.</title>
        <authorList>
            <person name="Chaplin A.V."/>
            <person name="Sokolova S.R."/>
            <person name="Pikina A.P."/>
            <person name="Korzhanova M."/>
            <person name="Belova V."/>
            <person name="Korostin D."/>
            <person name="Efimov B.A."/>
        </authorList>
    </citation>
    <scope>NUCLEOTIDE SEQUENCE [LARGE SCALE GENOMIC DNA]</scope>
    <source>
        <strain evidence="3 4">ASD4241</strain>
    </source>
</reference>